<keyword evidence="2" id="KW-1185">Reference proteome</keyword>
<dbReference type="EMBL" id="JANBUJ010000002">
    <property type="protein sequence ID" value="KAJ2775791.1"/>
    <property type="molecule type" value="Genomic_DNA"/>
</dbReference>
<comment type="caution">
    <text evidence="1">The sequence shown here is derived from an EMBL/GenBank/DDBJ whole genome shotgun (WGS) entry which is preliminary data.</text>
</comment>
<sequence>MPWSYRTITADRADKRQKLAPMEPSCRPMSPGSSLRRSLSTRSPSPSSLAARRLRRNAPASLPLRSPGLTHILEPLGPSTGLTPVVKNMSFGTSTLPRKATPPSLSVSTPAPPTVCTPPPVTAALSPPAEEPQPLQKPVFRLQKPAPPSKLSLGGRKPAPPTEAVAVQPPRQQEEEQKQQQPMLFRLQKPARPSKLAMGGRKQDVEPATPEDTVQAGPQAPQFRLLKPAPAKAPKGAKVPAKLNIGPTGLISPPETSRGGRPAPLSLALALSQPELSPSSPCMPLTPGASRGPVDGGLGASMFGEASPSFYDQPTPPPVDGAPSFMVTPPSPAVVAVAAVTGAVEPASPPPGGEQQRSAAAMPASASLAPCTPPWPKTGASLRKTIFDHIGKPQLSPFDLRGYMATSMIS</sequence>
<evidence type="ECO:0000313" key="1">
    <source>
        <dbReference type="EMBL" id="KAJ2775791.1"/>
    </source>
</evidence>
<gene>
    <name evidence="1" type="ORF">IWQ57_000201</name>
</gene>
<reference evidence="1" key="1">
    <citation type="submission" date="2022-07" db="EMBL/GenBank/DDBJ databases">
        <title>Phylogenomic reconstructions and comparative analyses of Kickxellomycotina fungi.</title>
        <authorList>
            <person name="Reynolds N.K."/>
            <person name="Stajich J.E."/>
            <person name="Barry K."/>
            <person name="Grigoriev I.V."/>
            <person name="Crous P."/>
            <person name="Smith M.E."/>
        </authorList>
    </citation>
    <scope>NUCLEOTIDE SEQUENCE</scope>
    <source>
        <strain evidence="1">CBS 109366</strain>
    </source>
</reference>
<protein>
    <submittedName>
        <fullName evidence="1">Uncharacterized protein</fullName>
    </submittedName>
</protein>
<evidence type="ECO:0000313" key="2">
    <source>
        <dbReference type="Proteomes" id="UP001140234"/>
    </source>
</evidence>
<accession>A0ACC1K9D0</accession>
<name>A0ACC1K9D0_9FUNG</name>
<dbReference type="Proteomes" id="UP001140234">
    <property type="component" value="Unassembled WGS sequence"/>
</dbReference>
<organism evidence="1 2">
    <name type="scientific">Coemansia nantahalensis</name>
    <dbReference type="NCBI Taxonomy" id="2789366"/>
    <lineage>
        <taxon>Eukaryota</taxon>
        <taxon>Fungi</taxon>
        <taxon>Fungi incertae sedis</taxon>
        <taxon>Zoopagomycota</taxon>
        <taxon>Kickxellomycotina</taxon>
        <taxon>Kickxellomycetes</taxon>
        <taxon>Kickxellales</taxon>
        <taxon>Kickxellaceae</taxon>
        <taxon>Coemansia</taxon>
    </lineage>
</organism>
<proteinExistence type="predicted"/>